<evidence type="ECO:0000259" key="2">
    <source>
        <dbReference type="Pfam" id="PF04296"/>
    </source>
</evidence>
<feature type="domain" description="YlxR" evidence="2">
    <location>
        <begin position="16"/>
        <end position="91"/>
    </location>
</feature>
<sequence>MNSVAERAISSREVTRRCAVTRETRPEHELLRFVADADGVICFDLKRKLPGRGVWITASKPILAEAVKRKAFNRSLRRNVQVPAELPDRVEDALRRDALNRLSLANKAGQAVAGFAKVAQAIDKGKAAALIHAEEAAPDGCRRLDRKFIAQGGDEDKARAVRIFRFPLEVLSQALGRDNVNHAAALQGGAGTSFIAAAMRLCQFTGDGIAQTGGPSRGETSAGNAEPAKQDTE</sequence>
<evidence type="ECO:0000313" key="4">
    <source>
        <dbReference type="Proteomes" id="UP000266273"/>
    </source>
</evidence>
<dbReference type="InterPro" id="IPR007393">
    <property type="entry name" value="YlxR_dom"/>
</dbReference>
<dbReference type="Gene3D" id="3.30.1330.30">
    <property type="match status" value="1"/>
</dbReference>
<dbReference type="Pfam" id="PF04296">
    <property type="entry name" value="YlxR"/>
    <property type="match status" value="1"/>
</dbReference>
<gene>
    <name evidence="3" type="ORF">BXY53_2436</name>
</gene>
<evidence type="ECO:0000256" key="1">
    <source>
        <dbReference type="SAM" id="MobiDB-lite"/>
    </source>
</evidence>
<dbReference type="SUPFAM" id="SSF55315">
    <property type="entry name" value="L30e-like"/>
    <property type="match status" value="1"/>
</dbReference>
<dbReference type="AlphaFoldDB" id="A0A397PEH7"/>
<protein>
    <recommendedName>
        <fullName evidence="2">YlxR domain-containing protein</fullName>
    </recommendedName>
</protein>
<comment type="caution">
    <text evidence="3">The sequence shown here is derived from an EMBL/GenBank/DDBJ whole genome shotgun (WGS) entry which is preliminary data.</text>
</comment>
<dbReference type="InterPro" id="IPR029064">
    <property type="entry name" value="Ribosomal_eL30-like_sf"/>
</dbReference>
<dbReference type="EMBL" id="QXDF01000003">
    <property type="protein sequence ID" value="RIA47358.1"/>
    <property type="molecule type" value="Genomic_DNA"/>
</dbReference>
<dbReference type="SUPFAM" id="SSF64376">
    <property type="entry name" value="YlxR-like"/>
    <property type="match status" value="1"/>
</dbReference>
<reference evidence="3 4" key="1">
    <citation type="submission" date="2018-08" db="EMBL/GenBank/DDBJ databases">
        <title>Genomic Encyclopedia of Archaeal and Bacterial Type Strains, Phase II (KMG-II): from individual species to whole genera.</title>
        <authorList>
            <person name="Goeker M."/>
        </authorList>
    </citation>
    <scope>NUCLEOTIDE SEQUENCE [LARGE SCALE GENOMIC DNA]</scope>
    <source>
        <strain evidence="3 4">DSM 5002</strain>
    </source>
</reference>
<name>A0A397PEH7_9HYPH</name>
<feature type="region of interest" description="Disordered" evidence="1">
    <location>
        <begin position="210"/>
        <end position="233"/>
    </location>
</feature>
<evidence type="ECO:0000313" key="3">
    <source>
        <dbReference type="EMBL" id="RIA47358.1"/>
    </source>
</evidence>
<dbReference type="CDD" id="cd00279">
    <property type="entry name" value="YlxR"/>
    <property type="match status" value="1"/>
</dbReference>
<dbReference type="InterPro" id="IPR037465">
    <property type="entry name" value="YlxR"/>
</dbReference>
<accession>A0A397PEH7</accession>
<organism evidence="3 4">
    <name type="scientific">Dichotomicrobium thermohalophilum</name>
    <dbReference type="NCBI Taxonomy" id="933063"/>
    <lineage>
        <taxon>Bacteria</taxon>
        <taxon>Pseudomonadati</taxon>
        <taxon>Pseudomonadota</taxon>
        <taxon>Alphaproteobacteria</taxon>
        <taxon>Hyphomicrobiales</taxon>
        <taxon>Hyphomicrobiaceae</taxon>
        <taxon>Dichotomicrobium</taxon>
    </lineage>
</organism>
<dbReference type="Gene3D" id="3.30.1230.10">
    <property type="entry name" value="YlxR-like"/>
    <property type="match status" value="1"/>
</dbReference>
<dbReference type="PANTHER" id="PTHR34215">
    <property type="entry name" value="BLL0784 PROTEIN"/>
    <property type="match status" value="1"/>
</dbReference>
<dbReference type="NCBIfam" id="NF006622">
    <property type="entry name" value="PRK09190.1"/>
    <property type="match status" value="1"/>
</dbReference>
<proteinExistence type="predicted"/>
<dbReference type="InterPro" id="IPR035931">
    <property type="entry name" value="YlxR-like_sf"/>
</dbReference>
<dbReference type="PANTHER" id="PTHR34215:SF1">
    <property type="entry name" value="YLXR DOMAIN-CONTAINING PROTEIN"/>
    <property type="match status" value="1"/>
</dbReference>
<keyword evidence="4" id="KW-1185">Reference proteome</keyword>
<dbReference type="Proteomes" id="UP000266273">
    <property type="component" value="Unassembled WGS sequence"/>
</dbReference>